<name>A0A447GAN4_9MYCO</name>
<dbReference type="Pfam" id="PF00668">
    <property type="entry name" value="Condensation"/>
    <property type="match status" value="1"/>
</dbReference>
<dbReference type="Proteomes" id="UP000269998">
    <property type="component" value="Chromosome"/>
</dbReference>
<dbReference type="EMBL" id="LR130759">
    <property type="protein sequence ID" value="VDM87524.1"/>
    <property type="molecule type" value="Genomic_DNA"/>
</dbReference>
<dbReference type="GO" id="GO:0003824">
    <property type="term" value="F:catalytic activity"/>
    <property type="evidence" value="ECO:0007669"/>
    <property type="project" value="InterPro"/>
</dbReference>
<dbReference type="GO" id="GO:0043041">
    <property type="term" value="P:amino acid activation for nonribosomal peptide biosynthetic process"/>
    <property type="evidence" value="ECO:0007669"/>
    <property type="project" value="TreeGrafter"/>
</dbReference>
<dbReference type="InterPro" id="IPR023213">
    <property type="entry name" value="CAT-like_dom_sf"/>
</dbReference>
<dbReference type="PANTHER" id="PTHR45527:SF1">
    <property type="entry name" value="FATTY ACID SYNTHASE"/>
    <property type="match status" value="1"/>
</dbReference>
<dbReference type="PANTHER" id="PTHR45527">
    <property type="entry name" value="NONRIBOSOMAL PEPTIDE SYNTHETASE"/>
    <property type="match status" value="1"/>
</dbReference>
<dbReference type="OrthoDB" id="4501954at2"/>
<evidence type="ECO:0000313" key="2">
    <source>
        <dbReference type="EMBL" id="VDM87524.1"/>
    </source>
</evidence>
<dbReference type="AlphaFoldDB" id="A0A447GAN4"/>
<sequence>MTQTSADVSGIQDVMTLSPLQQGLFALAMASEAPSDDPYTMAIGIDVTGPLDSELLRDCVVLMLKRHPNVRARFVGRVLPHPVQVVPVAVDLAFEHVTATGESAVTLESEERAKGFDLEKGPPIRFLLIELSDVAWRFHIAVHHIVIDGWSMVLFIDELLRLYQSGGNLDALPSPPRPYRDYLSWLARRDVAQSEELWRQYLAGLPGPTLLAAESPGGNSVQPGGEATYTVVRLDAAATSGLVHGARTRGVTVSTLTQLAWALLLSAHTGSQDVVFGVTVSTRPAELTGVESMVGLLINTVPMRVSLEPTTLVGSKCALMQRDGARLREHAYLGHAQIRSLAGLGELFDTVLAFENFPLTDSISGGGWPPAR</sequence>
<proteinExistence type="predicted"/>
<dbReference type="InterPro" id="IPR001242">
    <property type="entry name" value="Condensation_dom"/>
</dbReference>
<dbReference type="Gene3D" id="3.30.559.30">
    <property type="entry name" value="Nonribosomal peptide synthetase, condensation domain"/>
    <property type="match status" value="1"/>
</dbReference>
<evidence type="ECO:0000313" key="3">
    <source>
        <dbReference type="Proteomes" id="UP000269998"/>
    </source>
</evidence>
<evidence type="ECO:0000259" key="1">
    <source>
        <dbReference type="Pfam" id="PF00668"/>
    </source>
</evidence>
<feature type="domain" description="Condensation" evidence="1">
    <location>
        <begin position="12"/>
        <end position="363"/>
    </location>
</feature>
<reference evidence="3" key="1">
    <citation type="submission" date="2018-02" db="EMBL/GenBank/DDBJ databases">
        <authorList>
            <person name="Seth-Smith MB H."/>
            <person name="Seth-Smith H."/>
        </authorList>
    </citation>
    <scope>NUCLEOTIDE SEQUENCE [LARGE SCALE GENOMIC DNA]</scope>
</reference>
<dbReference type="SUPFAM" id="SSF52777">
    <property type="entry name" value="CoA-dependent acyltransferases"/>
    <property type="match status" value="2"/>
</dbReference>
<organism evidence="2 3">
    <name type="scientific">Mycobacterium basiliense</name>
    <dbReference type="NCBI Taxonomy" id="2094119"/>
    <lineage>
        <taxon>Bacteria</taxon>
        <taxon>Bacillati</taxon>
        <taxon>Actinomycetota</taxon>
        <taxon>Actinomycetes</taxon>
        <taxon>Mycobacteriales</taxon>
        <taxon>Mycobacteriaceae</taxon>
        <taxon>Mycobacterium</taxon>
    </lineage>
</organism>
<dbReference type="GO" id="GO:0005737">
    <property type="term" value="C:cytoplasm"/>
    <property type="evidence" value="ECO:0007669"/>
    <property type="project" value="TreeGrafter"/>
</dbReference>
<dbReference type="KEGG" id="mbai:MB901379_01068"/>
<accession>A0A447GAN4</accession>
<dbReference type="GO" id="GO:0008610">
    <property type="term" value="P:lipid biosynthetic process"/>
    <property type="evidence" value="ECO:0007669"/>
    <property type="project" value="UniProtKB-ARBA"/>
</dbReference>
<keyword evidence="3" id="KW-1185">Reference proteome</keyword>
<dbReference type="GO" id="GO:0044550">
    <property type="term" value="P:secondary metabolite biosynthetic process"/>
    <property type="evidence" value="ECO:0007669"/>
    <property type="project" value="TreeGrafter"/>
</dbReference>
<gene>
    <name evidence="2" type="primary">lgrD_1</name>
    <name evidence="2" type="ORF">MB901379_01068</name>
</gene>
<dbReference type="Gene3D" id="3.30.559.10">
    <property type="entry name" value="Chloramphenicol acetyltransferase-like domain"/>
    <property type="match status" value="1"/>
</dbReference>
<dbReference type="GO" id="GO:0031177">
    <property type="term" value="F:phosphopantetheine binding"/>
    <property type="evidence" value="ECO:0007669"/>
    <property type="project" value="TreeGrafter"/>
</dbReference>
<dbReference type="RefSeq" id="WP_158015653.1">
    <property type="nucleotide sequence ID" value="NZ_LR130759.1"/>
</dbReference>
<protein>
    <submittedName>
        <fullName evidence="2">Linear gramicidin synthase subunit D</fullName>
    </submittedName>
</protein>